<protein>
    <submittedName>
        <fullName evidence="2">Uncharacterized protein</fullName>
    </submittedName>
</protein>
<evidence type="ECO:0000313" key="3">
    <source>
        <dbReference type="Proteomes" id="UP001341840"/>
    </source>
</evidence>
<feature type="region of interest" description="Disordered" evidence="1">
    <location>
        <begin position="36"/>
        <end position="63"/>
    </location>
</feature>
<dbReference type="Proteomes" id="UP001341840">
    <property type="component" value="Unassembled WGS sequence"/>
</dbReference>
<name>A0ABU6SWL9_9FABA</name>
<feature type="non-terminal residue" evidence="2">
    <location>
        <position position="102"/>
    </location>
</feature>
<reference evidence="2 3" key="1">
    <citation type="journal article" date="2023" name="Plants (Basel)">
        <title>Bridging the Gap: Combining Genomics and Transcriptomics Approaches to Understand Stylosanthes scabra, an Orphan Legume from the Brazilian Caatinga.</title>
        <authorList>
            <person name="Ferreira-Neto J.R.C."/>
            <person name="da Silva M.D."/>
            <person name="Binneck E."/>
            <person name="de Melo N.F."/>
            <person name="da Silva R.H."/>
            <person name="de Melo A.L.T.M."/>
            <person name="Pandolfi V."/>
            <person name="Bustamante F.O."/>
            <person name="Brasileiro-Vidal A.C."/>
            <person name="Benko-Iseppon A.M."/>
        </authorList>
    </citation>
    <scope>NUCLEOTIDE SEQUENCE [LARGE SCALE GENOMIC DNA]</scope>
    <source>
        <tissue evidence="2">Leaves</tissue>
    </source>
</reference>
<accession>A0ABU6SWL9</accession>
<sequence length="102" mass="11486">MDDFRLFFQEQRVYQKQQATQMATLTEILAGLVTQNMNNTPNSSQPSSSSGLPSQLLPNPKGSINAISFHEDFLELEVADDDEEELLKMLEEISMKDDAGFE</sequence>
<dbReference type="EMBL" id="JASCZI010062448">
    <property type="protein sequence ID" value="MED6140510.1"/>
    <property type="molecule type" value="Genomic_DNA"/>
</dbReference>
<evidence type="ECO:0000256" key="1">
    <source>
        <dbReference type="SAM" id="MobiDB-lite"/>
    </source>
</evidence>
<evidence type="ECO:0000313" key="2">
    <source>
        <dbReference type="EMBL" id="MED6140510.1"/>
    </source>
</evidence>
<comment type="caution">
    <text evidence="2">The sequence shown here is derived from an EMBL/GenBank/DDBJ whole genome shotgun (WGS) entry which is preliminary data.</text>
</comment>
<keyword evidence="3" id="KW-1185">Reference proteome</keyword>
<gene>
    <name evidence="2" type="ORF">PIB30_093875</name>
</gene>
<organism evidence="2 3">
    <name type="scientific">Stylosanthes scabra</name>
    <dbReference type="NCBI Taxonomy" id="79078"/>
    <lineage>
        <taxon>Eukaryota</taxon>
        <taxon>Viridiplantae</taxon>
        <taxon>Streptophyta</taxon>
        <taxon>Embryophyta</taxon>
        <taxon>Tracheophyta</taxon>
        <taxon>Spermatophyta</taxon>
        <taxon>Magnoliopsida</taxon>
        <taxon>eudicotyledons</taxon>
        <taxon>Gunneridae</taxon>
        <taxon>Pentapetalae</taxon>
        <taxon>rosids</taxon>
        <taxon>fabids</taxon>
        <taxon>Fabales</taxon>
        <taxon>Fabaceae</taxon>
        <taxon>Papilionoideae</taxon>
        <taxon>50 kb inversion clade</taxon>
        <taxon>dalbergioids sensu lato</taxon>
        <taxon>Dalbergieae</taxon>
        <taxon>Pterocarpus clade</taxon>
        <taxon>Stylosanthes</taxon>
    </lineage>
</organism>
<feature type="compositionally biased region" description="Low complexity" evidence="1">
    <location>
        <begin position="36"/>
        <end position="60"/>
    </location>
</feature>
<proteinExistence type="predicted"/>